<reference evidence="1 2" key="1">
    <citation type="journal article" date="2017" name="Nat. Commun.">
        <title>Genome assembly with in vitro proximity ligation data and whole-genome triplication in lettuce.</title>
        <authorList>
            <person name="Reyes-Chin-Wo S."/>
            <person name="Wang Z."/>
            <person name="Yang X."/>
            <person name="Kozik A."/>
            <person name="Arikit S."/>
            <person name="Song C."/>
            <person name="Xia L."/>
            <person name="Froenicke L."/>
            <person name="Lavelle D.O."/>
            <person name="Truco M.J."/>
            <person name="Xia R."/>
            <person name="Zhu S."/>
            <person name="Xu C."/>
            <person name="Xu H."/>
            <person name="Xu X."/>
            <person name="Cox K."/>
            <person name="Korf I."/>
            <person name="Meyers B.C."/>
            <person name="Michelmore R.W."/>
        </authorList>
    </citation>
    <scope>NUCLEOTIDE SEQUENCE [LARGE SCALE GENOMIC DNA]</scope>
    <source>
        <strain evidence="2">cv. Salinas</strain>
        <tissue evidence="1">Seedlings</tissue>
    </source>
</reference>
<proteinExistence type="predicted"/>
<accession>A0A9R1XPH7</accession>
<comment type="caution">
    <text evidence="1">The sequence shown here is derived from an EMBL/GenBank/DDBJ whole genome shotgun (WGS) entry which is preliminary data.</text>
</comment>
<evidence type="ECO:0000313" key="2">
    <source>
        <dbReference type="Proteomes" id="UP000235145"/>
    </source>
</evidence>
<keyword evidence="2" id="KW-1185">Reference proteome</keyword>
<evidence type="ECO:0000313" key="1">
    <source>
        <dbReference type="EMBL" id="KAJ0217129.1"/>
    </source>
</evidence>
<dbReference type="Proteomes" id="UP000235145">
    <property type="component" value="Unassembled WGS sequence"/>
</dbReference>
<name>A0A9R1XPH7_LACSA</name>
<protein>
    <submittedName>
        <fullName evidence="1">Uncharacterized protein</fullName>
    </submittedName>
</protein>
<dbReference type="EMBL" id="NBSK02000003">
    <property type="protein sequence ID" value="KAJ0217129.1"/>
    <property type="molecule type" value="Genomic_DNA"/>
</dbReference>
<dbReference type="AlphaFoldDB" id="A0A9R1XPH7"/>
<organism evidence="1 2">
    <name type="scientific">Lactuca sativa</name>
    <name type="common">Garden lettuce</name>
    <dbReference type="NCBI Taxonomy" id="4236"/>
    <lineage>
        <taxon>Eukaryota</taxon>
        <taxon>Viridiplantae</taxon>
        <taxon>Streptophyta</taxon>
        <taxon>Embryophyta</taxon>
        <taxon>Tracheophyta</taxon>
        <taxon>Spermatophyta</taxon>
        <taxon>Magnoliopsida</taxon>
        <taxon>eudicotyledons</taxon>
        <taxon>Gunneridae</taxon>
        <taxon>Pentapetalae</taxon>
        <taxon>asterids</taxon>
        <taxon>campanulids</taxon>
        <taxon>Asterales</taxon>
        <taxon>Asteraceae</taxon>
        <taxon>Cichorioideae</taxon>
        <taxon>Cichorieae</taxon>
        <taxon>Lactucinae</taxon>
        <taxon>Lactuca</taxon>
    </lineage>
</organism>
<gene>
    <name evidence="1" type="ORF">LSAT_V11C300127260</name>
</gene>
<sequence length="86" mass="10276">MFEHTHKRIDGRVYAHIYDDTAKENCKSLYDCDKIKENGGYHRIYGRDFINKLIKKSGLLLCIIHDFGRTYGIWNHSHQMNLKYIN</sequence>